<dbReference type="EMBL" id="BAAANN010000038">
    <property type="protein sequence ID" value="GAA1982979.1"/>
    <property type="molecule type" value="Genomic_DNA"/>
</dbReference>
<organism evidence="3 4">
    <name type="scientific">Amycolatopsis minnesotensis</name>
    <dbReference type="NCBI Taxonomy" id="337894"/>
    <lineage>
        <taxon>Bacteria</taxon>
        <taxon>Bacillati</taxon>
        <taxon>Actinomycetota</taxon>
        <taxon>Actinomycetes</taxon>
        <taxon>Pseudonocardiales</taxon>
        <taxon>Pseudonocardiaceae</taxon>
        <taxon>Amycolatopsis</taxon>
    </lineage>
</organism>
<name>A0ABP5DQP5_9PSEU</name>
<proteinExistence type="predicted"/>
<keyword evidence="4" id="KW-1185">Reference proteome</keyword>
<feature type="region of interest" description="Disordered" evidence="1">
    <location>
        <begin position="73"/>
        <end position="99"/>
    </location>
</feature>
<comment type="caution">
    <text evidence="3">The sequence shown here is derived from an EMBL/GenBank/DDBJ whole genome shotgun (WGS) entry which is preliminary data.</text>
</comment>
<evidence type="ECO:0000256" key="1">
    <source>
        <dbReference type="SAM" id="MobiDB-lite"/>
    </source>
</evidence>
<evidence type="ECO:0000313" key="3">
    <source>
        <dbReference type="EMBL" id="GAA1982979.1"/>
    </source>
</evidence>
<dbReference type="SUPFAM" id="SSF56747">
    <property type="entry name" value="Prim-pol domain"/>
    <property type="match status" value="1"/>
</dbReference>
<reference evidence="4" key="1">
    <citation type="journal article" date="2019" name="Int. J. Syst. Evol. Microbiol.">
        <title>The Global Catalogue of Microorganisms (GCM) 10K type strain sequencing project: providing services to taxonomists for standard genome sequencing and annotation.</title>
        <authorList>
            <consortium name="The Broad Institute Genomics Platform"/>
            <consortium name="The Broad Institute Genome Sequencing Center for Infectious Disease"/>
            <person name="Wu L."/>
            <person name="Ma J."/>
        </authorList>
    </citation>
    <scope>NUCLEOTIDE SEQUENCE [LARGE SCALE GENOMIC DNA]</scope>
    <source>
        <strain evidence="4">JCM 14545</strain>
    </source>
</reference>
<evidence type="ECO:0000259" key="2">
    <source>
        <dbReference type="Pfam" id="PF09250"/>
    </source>
</evidence>
<dbReference type="Pfam" id="PF09250">
    <property type="entry name" value="Prim-Pol"/>
    <property type="match status" value="1"/>
</dbReference>
<gene>
    <name evidence="3" type="ORF">GCM10009754_70020</name>
</gene>
<protein>
    <recommendedName>
        <fullName evidence="2">DNA primase/polymerase bifunctional N-terminal domain-containing protein</fullName>
    </recommendedName>
</protein>
<evidence type="ECO:0000313" key="4">
    <source>
        <dbReference type="Proteomes" id="UP001501116"/>
    </source>
</evidence>
<feature type="domain" description="DNA primase/polymerase bifunctional N-terminal" evidence="2">
    <location>
        <begin position="16"/>
        <end position="84"/>
    </location>
</feature>
<accession>A0ABP5DQP5</accession>
<sequence length="99" mass="10168">MTASAPADRLPDPAVALARGLAVFALPPGGRRPEPGWQQAATAEAEVVLAAWRPGDNIGVGCRASNVVGIDLDRNDDGRTALPRSARCAPTGGSRGRAR</sequence>
<dbReference type="InterPro" id="IPR015330">
    <property type="entry name" value="DNA_primase/pol_bifunc_N"/>
</dbReference>
<dbReference type="Proteomes" id="UP001501116">
    <property type="component" value="Unassembled WGS sequence"/>
</dbReference>